<sequence length="106" mass="11765">MVMTIDPSLYVHIKNETTVHNLWAKLKSLFDDSGFTRRISLLRTLISIRLDSSESMTANVTQVVDTAQKLKGTGLLLGHLTFAYGTVELMHFTTSSIHGHNGASFK</sequence>
<comment type="caution">
    <text evidence="1">The sequence shown here is derived from an EMBL/GenBank/DDBJ whole genome shotgun (WGS) entry which is preliminary data.</text>
</comment>
<reference evidence="1 2" key="1">
    <citation type="journal article" date="2011" name="Cell">
        <title>The monarch butterfly genome yields insights into long-distance migration.</title>
        <authorList>
            <person name="Zhan S."/>
            <person name="Merlin C."/>
            <person name="Boore J.L."/>
            <person name="Reppert S.M."/>
        </authorList>
    </citation>
    <scope>NUCLEOTIDE SEQUENCE [LARGE SCALE GENOMIC DNA]</scope>
    <source>
        <strain evidence="1">F-2</strain>
    </source>
</reference>
<organism evidence="1 2">
    <name type="scientific">Danaus plexippus plexippus</name>
    <dbReference type="NCBI Taxonomy" id="278856"/>
    <lineage>
        <taxon>Eukaryota</taxon>
        <taxon>Metazoa</taxon>
        <taxon>Ecdysozoa</taxon>
        <taxon>Arthropoda</taxon>
        <taxon>Hexapoda</taxon>
        <taxon>Insecta</taxon>
        <taxon>Pterygota</taxon>
        <taxon>Neoptera</taxon>
        <taxon>Endopterygota</taxon>
        <taxon>Lepidoptera</taxon>
        <taxon>Glossata</taxon>
        <taxon>Ditrysia</taxon>
        <taxon>Papilionoidea</taxon>
        <taxon>Nymphalidae</taxon>
        <taxon>Danainae</taxon>
        <taxon>Danaini</taxon>
        <taxon>Danaina</taxon>
        <taxon>Danaus</taxon>
        <taxon>Danaus</taxon>
    </lineage>
</organism>
<dbReference type="eggNOG" id="ENOG502T1FR">
    <property type="taxonomic scope" value="Eukaryota"/>
</dbReference>
<dbReference type="Pfam" id="PF14223">
    <property type="entry name" value="Retrotran_gag_2"/>
    <property type="match status" value="1"/>
</dbReference>
<keyword evidence="2" id="KW-1185">Reference proteome</keyword>
<evidence type="ECO:0000313" key="1">
    <source>
        <dbReference type="EMBL" id="OWR55631.1"/>
    </source>
</evidence>
<name>A0A212FPF9_DANPL</name>
<dbReference type="EMBL" id="AGBW02002626">
    <property type="protein sequence ID" value="OWR55631.1"/>
    <property type="molecule type" value="Genomic_DNA"/>
</dbReference>
<dbReference type="AlphaFoldDB" id="A0A212FPF9"/>
<proteinExistence type="predicted"/>
<evidence type="ECO:0000313" key="2">
    <source>
        <dbReference type="Proteomes" id="UP000007151"/>
    </source>
</evidence>
<gene>
    <name evidence="1" type="ORF">KGM_201206</name>
</gene>
<dbReference type="Proteomes" id="UP000007151">
    <property type="component" value="Unassembled WGS sequence"/>
</dbReference>
<accession>A0A212FPF9</accession>
<dbReference type="InParanoid" id="A0A212FPF9"/>
<protein>
    <submittedName>
        <fullName evidence="1">Uncharacterized protein</fullName>
    </submittedName>
</protein>
<dbReference type="KEGG" id="dpl:KGM_201206"/>